<evidence type="ECO:0000313" key="5">
    <source>
        <dbReference type="EMBL" id="MFC0384464.1"/>
    </source>
</evidence>
<protein>
    <submittedName>
        <fullName evidence="5">Cupin domain-containing protein</fullName>
        <ecNumber evidence="5">1.14.11.47</ecNumber>
    </submittedName>
</protein>
<keyword evidence="6" id="KW-1185">Reference proteome</keyword>
<dbReference type="EMBL" id="JBHLVZ010000002">
    <property type="protein sequence ID" value="MFC0384464.1"/>
    <property type="molecule type" value="Genomic_DNA"/>
</dbReference>
<dbReference type="PANTHER" id="PTHR13096">
    <property type="entry name" value="MINA53 MYC INDUCED NUCLEAR ANTIGEN"/>
    <property type="match status" value="1"/>
</dbReference>
<comment type="caution">
    <text evidence="5">The sequence shown here is derived from an EMBL/GenBank/DDBJ whole genome shotgun (WGS) entry which is preliminary data.</text>
</comment>
<organism evidence="5 6">
    <name type="scientific">Muricoccus vinaceus</name>
    <dbReference type="NCBI Taxonomy" id="424704"/>
    <lineage>
        <taxon>Bacteria</taxon>
        <taxon>Pseudomonadati</taxon>
        <taxon>Pseudomonadota</taxon>
        <taxon>Alphaproteobacteria</taxon>
        <taxon>Acetobacterales</taxon>
        <taxon>Roseomonadaceae</taxon>
        <taxon>Muricoccus</taxon>
    </lineage>
</organism>
<accession>A0ABV6IMI6</accession>
<evidence type="ECO:0000256" key="1">
    <source>
        <dbReference type="ARBA" id="ARBA00001954"/>
    </source>
</evidence>
<evidence type="ECO:0000256" key="2">
    <source>
        <dbReference type="ARBA" id="ARBA00022723"/>
    </source>
</evidence>
<proteinExistence type="predicted"/>
<evidence type="ECO:0000259" key="4">
    <source>
        <dbReference type="PROSITE" id="PS51184"/>
    </source>
</evidence>
<sequence>MAATSLVGDAFRLAFAPMKPEAVLRLREGTAWRHLPTGEPARFQTLCDIAALDAYLAAGARTPPVTMADSRRAGSAAVPMAEYAREDGRIDPHRLFCRFDAGATLVVSQFHEAHPPLARFCRGLEHFFRHAVQANIYLTPPDAQGFNTHFDTHDVLVLQVRGEKRWRLHAAQPLALPTRNTPWDRTLHAPADQAEEVVLRPGAALYVPRGTLHDAAAHGAGEASLHITVGLLEPSWADLLHDAIDLLEAESPTLRASLPTWRLAGEEGMAGVAAGIAGRLAPLADPALLERVVLRFLDRLAADRPALLGRGLIAPAPAPGERLRLAETVIHHLATGPDGSAALRWAGGAEILSPAEQAWLRRLEDGASAEDLGQAALAFCRRLHAAGLLVREGA</sequence>
<dbReference type="InterPro" id="IPR003347">
    <property type="entry name" value="JmjC_dom"/>
</dbReference>
<dbReference type="GO" id="GO:0016491">
    <property type="term" value="F:oxidoreductase activity"/>
    <property type="evidence" value="ECO:0007669"/>
    <property type="project" value="UniProtKB-KW"/>
</dbReference>
<dbReference type="PANTHER" id="PTHR13096:SF8">
    <property type="entry name" value="RIBOSOMAL OXYGENASE 1"/>
    <property type="match status" value="1"/>
</dbReference>
<dbReference type="InterPro" id="IPR039994">
    <property type="entry name" value="NO66-like"/>
</dbReference>
<evidence type="ECO:0000256" key="3">
    <source>
        <dbReference type="ARBA" id="ARBA00023004"/>
    </source>
</evidence>
<dbReference type="Proteomes" id="UP001589789">
    <property type="component" value="Unassembled WGS sequence"/>
</dbReference>
<feature type="domain" description="JmjC" evidence="4">
    <location>
        <begin position="88"/>
        <end position="248"/>
    </location>
</feature>
<dbReference type="EC" id="1.14.11.47" evidence="5"/>
<dbReference type="Gene3D" id="2.60.120.650">
    <property type="entry name" value="Cupin"/>
    <property type="match status" value="1"/>
</dbReference>
<name>A0ABV6IMI6_9PROT</name>
<keyword evidence="5" id="KW-0560">Oxidoreductase</keyword>
<reference evidence="5 6" key="1">
    <citation type="submission" date="2024-09" db="EMBL/GenBank/DDBJ databases">
        <authorList>
            <person name="Sun Q."/>
            <person name="Mori K."/>
        </authorList>
    </citation>
    <scope>NUCLEOTIDE SEQUENCE [LARGE SCALE GENOMIC DNA]</scope>
    <source>
        <strain evidence="5 6">CCM 7468</strain>
    </source>
</reference>
<keyword evidence="3" id="KW-0408">Iron</keyword>
<dbReference type="SUPFAM" id="SSF51197">
    <property type="entry name" value="Clavaminate synthase-like"/>
    <property type="match status" value="1"/>
</dbReference>
<gene>
    <name evidence="5" type="ORF">ACFFIC_02745</name>
</gene>
<dbReference type="PROSITE" id="PS51184">
    <property type="entry name" value="JMJC"/>
    <property type="match status" value="1"/>
</dbReference>
<dbReference type="Pfam" id="PF08007">
    <property type="entry name" value="JmjC_2"/>
    <property type="match status" value="1"/>
</dbReference>
<evidence type="ECO:0000313" key="6">
    <source>
        <dbReference type="Proteomes" id="UP001589789"/>
    </source>
</evidence>
<keyword evidence="2" id="KW-0479">Metal-binding</keyword>
<dbReference type="RefSeq" id="WP_377048520.1">
    <property type="nucleotide sequence ID" value="NZ_JBHLVZ010000002.1"/>
</dbReference>
<comment type="cofactor">
    <cofactor evidence="1">
        <name>Fe(2+)</name>
        <dbReference type="ChEBI" id="CHEBI:29033"/>
    </cofactor>
</comment>